<comment type="caution">
    <text evidence="3">The sequence shown here is derived from an EMBL/GenBank/DDBJ whole genome shotgun (WGS) entry which is preliminary data.</text>
</comment>
<evidence type="ECO:0000259" key="2">
    <source>
        <dbReference type="Pfam" id="PF03330"/>
    </source>
</evidence>
<reference evidence="3" key="1">
    <citation type="journal article" date="2023" name="Access Microbiol">
        <title>De-novo genome assembly for Akanthomyces muscarius, a biocontrol agent of insect agricultural pests.</title>
        <authorList>
            <person name="Erdos Z."/>
            <person name="Studholme D.J."/>
            <person name="Raymond B."/>
            <person name="Sharma M."/>
        </authorList>
    </citation>
    <scope>NUCLEOTIDE SEQUENCE</scope>
    <source>
        <strain evidence="3">Ve6</strain>
    </source>
</reference>
<protein>
    <recommendedName>
        <fullName evidence="2">RlpA-like protein double-psi beta-barrel domain-containing protein</fullName>
    </recommendedName>
</protein>
<evidence type="ECO:0000256" key="1">
    <source>
        <dbReference type="ARBA" id="ARBA00022729"/>
    </source>
</evidence>
<dbReference type="InterPro" id="IPR009009">
    <property type="entry name" value="RlpA-like_DPBB"/>
</dbReference>
<accession>A0A9W8Q2S3</accession>
<dbReference type="RefSeq" id="XP_056048694.1">
    <property type="nucleotide sequence ID" value="XM_056195024.1"/>
</dbReference>
<organism evidence="3 4">
    <name type="scientific">Akanthomyces muscarius</name>
    <name type="common">Entomopathogenic fungus</name>
    <name type="synonym">Lecanicillium muscarium</name>
    <dbReference type="NCBI Taxonomy" id="2231603"/>
    <lineage>
        <taxon>Eukaryota</taxon>
        <taxon>Fungi</taxon>
        <taxon>Dikarya</taxon>
        <taxon>Ascomycota</taxon>
        <taxon>Pezizomycotina</taxon>
        <taxon>Sordariomycetes</taxon>
        <taxon>Hypocreomycetidae</taxon>
        <taxon>Hypocreales</taxon>
        <taxon>Cordycipitaceae</taxon>
        <taxon>Akanthomyces</taxon>
    </lineage>
</organism>
<sequence>MFPSGYVPFTFSHTYTVICRGLKLPTRSTSDRITFTDTHIRKTPEAQINMFSVTKTVAATLALALSVAANSGDITYFNPGLGACGHNNGNGDYIVAVGHGLYDREHPCGRRIRAHYGGRSVDVTVVDRCGGCGDGDLDLSPAAFTALVGSLGPGRVHGNWEWI</sequence>
<keyword evidence="4" id="KW-1185">Reference proteome</keyword>
<gene>
    <name evidence="3" type="ORF">LMH87_003886</name>
</gene>
<dbReference type="SUPFAM" id="SSF50685">
    <property type="entry name" value="Barwin-like endoglucanases"/>
    <property type="match status" value="1"/>
</dbReference>
<dbReference type="AlphaFoldDB" id="A0A9W8Q2S3"/>
<dbReference type="InterPro" id="IPR036908">
    <property type="entry name" value="RlpA-like_sf"/>
</dbReference>
<dbReference type="KEGG" id="amus:LMH87_003886"/>
<proteinExistence type="predicted"/>
<evidence type="ECO:0000313" key="4">
    <source>
        <dbReference type="Proteomes" id="UP001144673"/>
    </source>
</evidence>
<dbReference type="PANTHER" id="PTHR31836">
    <property type="match status" value="1"/>
</dbReference>
<evidence type="ECO:0000313" key="3">
    <source>
        <dbReference type="EMBL" id="KAJ4145024.1"/>
    </source>
</evidence>
<dbReference type="CDD" id="cd22191">
    <property type="entry name" value="DPBB_RlpA_EXP_N-like"/>
    <property type="match status" value="1"/>
</dbReference>
<dbReference type="Proteomes" id="UP001144673">
    <property type="component" value="Chromosome 2"/>
</dbReference>
<keyword evidence="1" id="KW-0732">Signal</keyword>
<dbReference type="Pfam" id="PF03330">
    <property type="entry name" value="DPBB_1"/>
    <property type="match status" value="1"/>
</dbReference>
<name>A0A9W8Q2S3_AKAMU</name>
<dbReference type="PANTHER" id="PTHR31836:SF28">
    <property type="entry name" value="SRCR DOMAIN-CONTAINING PROTEIN-RELATED"/>
    <property type="match status" value="1"/>
</dbReference>
<feature type="domain" description="RlpA-like protein double-psi beta-barrel" evidence="2">
    <location>
        <begin position="106"/>
        <end position="147"/>
    </location>
</feature>
<dbReference type="Gene3D" id="2.40.40.10">
    <property type="entry name" value="RlpA-like domain"/>
    <property type="match status" value="1"/>
</dbReference>
<dbReference type="InterPro" id="IPR051477">
    <property type="entry name" value="Expansin_CellWall"/>
</dbReference>
<dbReference type="EMBL" id="JAJHUN010000011">
    <property type="protein sequence ID" value="KAJ4145024.1"/>
    <property type="molecule type" value="Genomic_DNA"/>
</dbReference>
<dbReference type="GeneID" id="80891045"/>